<feature type="compositionally biased region" description="Basic and acidic residues" evidence="1">
    <location>
        <begin position="144"/>
        <end position="156"/>
    </location>
</feature>
<feature type="region of interest" description="Disordered" evidence="1">
    <location>
        <begin position="672"/>
        <end position="724"/>
    </location>
</feature>
<keyword evidence="3" id="KW-1185">Reference proteome</keyword>
<proteinExistence type="predicted"/>
<organism evidence="2 3">
    <name type="scientific">Scyliorhinus torazame</name>
    <name type="common">Cloudy catshark</name>
    <name type="synonym">Catulus torazame</name>
    <dbReference type="NCBI Taxonomy" id="75743"/>
    <lineage>
        <taxon>Eukaryota</taxon>
        <taxon>Metazoa</taxon>
        <taxon>Chordata</taxon>
        <taxon>Craniata</taxon>
        <taxon>Vertebrata</taxon>
        <taxon>Chondrichthyes</taxon>
        <taxon>Elasmobranchii</taxon>
        <taxon>Galeomorphii</taxon>
        <taxon>Galeoidea</taxon>
        <taxon>Carcharhiniformes</taxon>
        <taxon>Scyliorhinidae</taxon>
        <taxon>Scyliorhinus</taxon>
    </lineage>
</organism>
<dbReference type="STRING" id="75743.A0A401NS79"/>
<comment type="caution">
    <text evidence="2">The sequence shown here is derived from an EMBL/GenBank/DDBJ whole genome shotgun (WGS) entry which is preliminary data.</text>
</comment>
<protein>
    <submittedName>
        <fullName evidence="2">Uncharacterized protein</fullName>
    </submittedName>
</protein>
<feature type="compositionally biased region" description="Polar residues" evidence="1">
    <location>
        <begin position="672"/>
        <end position="681"/>
    </location>
</feature>
<dbReference type="SUPFAM" id="SSF56059">
    <property type="entry name" value="Glutathione synthetase ATP-binding domain-like"/>
    <property type="match status" value="1"/>
</dbReference>
<evidence type="ECO:0000313" key="2">
    <source>
        <dbReference type="EMBL" id="GCB63707.1"/>
    </source>
</evidence>
<dbReference type="OrthoDB" id="202825at2759"/>
<feature type="compositionally biased region" description="Low complexity" evidence="1">
    <location>
        <begin position="45"/>
        <end position="63"/>
    </location>
</feature>
<evidence type="ECO:0000313" key="3">
    <source>
        <dbReference type="Proteomes" id="UP000288216"/>
    </source>
</evidence>
<sequence length="724" mass="82487">MNPDNAVKQSESELMFVKRCDSAFRPGTVGGCEDVRNVPPNKIISVTDDTGVGDDQTSDSTGGARNQCLPALANACTETAIWEGKLDTTAVKLQNENKKPLLNQTVQARFYRAVEFSKPRKGTDASQHKLENARSRNSISHLKTRGDVSPRPKKSQKVDDCKDCTPMFYVSGTNGTDLVVSFCENKGWKRIYDNDRADYFIKWCEINTLTNFHYFQEGKQLLNQIPNNRHLTTKVGLCSSLKIFEQVVTKYRKIIYPRFLKMAEFYPETYRMDVRSERLAFFEIMEDGPIWISKPAGSNLGKGIFLLKCQEDCLDFRAKLESVECNSSSKIYYYGLPINRIVQRYLHKPLLLEGRKFDVRSYLLIACTSPHMIFFRHGYVKLACNKYDPYSDDLTSHLTNQFVQKKNPLYSEMKEDTVWSMEHLNDYINENYMESKNLPKDWVFTVFEKRMRKIMIQCFLAVKGKLECKLGYFNLLGCDFMVDQNFKIWLLEMNANPSLQRHCEVLKTVIPKLVYEALDVVVEIFNKCSKGLQALPLQSQREFVLLYTGCHQEKLTRLMPRTESNMSPTIHKQPHHVALGSVKRTGNNPMQKPTASSDHIVVPVKGLQNTVSLVPFMKLPAISLTLKNNPPASHQLAGTTSGEQNQLKTSRGVDAFKKLPIAAQLKHLVTKNPHTSSQQYQSLESSPLSVSSPFHPRYINKMVTKPSKLKRSSKENKAQSGDAA</sequence>
<dbReference type="Gene3D" id="3.30.470.20">
    <property type="entry name" value="ATP-grasp fold, B domain"/>
    <property type="match status" value="1"/>
</dbReference>
<dbReference type="AlphaFoldDB" id="A0A401NS79"/>
<dbReference type="InterPro" id="IPR027752">
    <property type="entry name" value="TTLL10"/>
</dbReference>
<reference evidence="2 3" key="1">
    <citation type="journal article" date="2018" name="Nat. Ecol. Evol.">
        <title>Shark genomes provide insights into elasmobranch evolution and the origin of vertebrates.</title>
        <authorList>
            <person name="Hara Y"/>
            <person name="Yamaguchi K"/>
            <person name="Onimaru K"/>
            <person name="Kadota M"/>
            <person name="Koyanagi M"/>
            <person name="Keeley SD"/>
            <person name="Tatsumi K"/>
            <person name="Tanaka K"/>
            <person name="Motone F"/>
            <person name="Kageyama Y"/>
            <person name="Nozu R"/>
            <person name="Adachi N"/>
            <person name="Nishimura O"/>
            <person name="Nakagawa R"/>
            <person name="Tanegashima C"/>
            <person name="Kiyatake I"/>
            <person name="Matsumoto R"/>
            <person name="Murakumo K"/>
            <person name="Nishida K"/>
            <person name="Terakita A"/>
            <person name="Kuratani S"/>
            <person name="Sato K"/>
            <person name="Hyodo S Kuraku.S."/>
        </authorList>
    </citation>
    <scope>NUCLEOTIDE SEQUENCE [LARGE SCALE GENOMIC DNA]</scope>
</reference>
<feature type="region of interest" description="Disordered" evidence="1">
    <location>
        <begin position="40"/>
        <end position="64"/>
    </location>
</feature>
<dbReference type="Pfam" id="PF03133">
    <property type="entry name" value="TTL"/>
    <property type="match status" value="1"/>
</dbReference>
<feature type="compositionally biased region" description="Basic and acidic residues" evidence="1">
    <location>
        <begin position="119"/>
        <end position="134"/>
    </location>
</feature>
<feature type="region of interest" description="Disordered" evidence="1">
    <location>
        <begin position="119"/>
        <end position="156"/>
    </location>
</feature>
<dbReference type="InterPro" id="IPR004344">
    <property type="entry name" value="TTL/TTLL_fam"/>
</dbReference>
<dbReference type="GO" id="GO:0070737">
    <property type="term" value="F:protein-glycine ligase activity, elongating"/>
    <property type="evidence" value="ECO:0007669"/>
    <property type="project" value="TreeGrafter"/>
</dbReference>
<dbReference type="OMA" id="IWISKPA"/>
<dbReference type="PROSITE" id="PS51221">
    <property type="entry name" value="TTL"/>
    <property type="match status" value="1"/>
</dbReference>
<gene>
    <name evidence="2" type="ORF">scyTo_0000188</name>
</gene>
<dbReference type="Proteomes" id="UP000288216">
    <property type="component" value="Unassembled WGS sequence"/>
</dbReference>
<dbReference type="EMBL" id="BFAA01000031">
    <property type="protein sequence ID" value="GCB63707.1"/>
    <property type="molecule type" value="Genomic_DNA"/>
</dbReference>
<dbReference type="PANTHER" id="PTHR46810:SF1">
    <property type="entry name" value="INACTIVE POLYGLYCYLASE TTLL10"/>
    <property type="match status" value="1"/>
</dbReference>
<name>A0A401NS79_SCYTO</name>
<feature type="compositionally biased region" description="Low complexity" evidence="1">
    <location>
        <begin position="682"/>
        <end position="693"/>
    </location>
</feature>
<accession>A0A401NS79</accession>
<dbReference type="PANTHER" id="PTHR46810">
    <property type="entry name" value="INACTIVE POLYGLYCYLASE TTLL10"/>
    <property type="match status" value="1"/>
</dbReference>
<evidence type="ECO:0000256" key="1">
    <source>
        <dbReference type="SAM" id="MobiDB-lite"/>
    </source>
</evidence>